<evidence type="ECO:0000256" key="5">
    <source>
        <dbReference type="HAMAP-Rule" id="MF_00378"/>
    </source>
</evidence>
<evidence type="ECO:0000259" key="7">
    <source>
        <dbReference type="Pfam" id="PF02601"/>
    </source>
</evidence>
<keyword evidence="4 5" id="KW-0269">Exonuclease</keyword>
<comment type="catalytic activity">
    <reaction evidence="5 6">
        <text>Exonucleolytic cleavage in either 5'- to 3'- or 3'- to 5'-direction to yield nucleoside 5'-phosphates.</text>
        <dbReference type="EC" id="3.1.11.6"/>
    </reaction>
</comment>
<dbReference type="NCBIfam" id="TIGR00237">
    <property type="entry name" value="xseA"/>
    <property type="match status" value="1"/>
</dbReference>
<evidence type="ECO:0000313" key="9">
    <source>
        <dbReference type="EMBL" id="CFX49725.1"/>
    </source>
</evidence>
<dbReference type="STRING" id="690567.1326"/>
<gene>
    <name evidence="5" type="primary">xseA</name>
    <name evidence="9" type="ORF">1326</name>
</gene>
<dbReference type="PANTHER" id="PTHR30008:SF0">
    <property type="entry name" value="EXODEOXYRIBONUCLEASE 7 LARGE SUBUNIT"/>
    <property type="match status" value="1"/>
</dbReference>
<dbReference type="GO" id="GO:0008855">
    <property type="term" value="F:exodeoxyribonuclease VII activity"/>
    <property type="evidence" value="ECO:0007669"/>
    <property type="project" value="UniProtKB-UniRule"/>
</dbReference>
<dbReference type="Pfam" id="PF02601">
    <property type="entry name" value="Exonuc_VII_L"/>
    <property type="match status" value="1"/>
</dbReference>
<reference evidence="9 10" key="1">
    <citation type="submission" date="2015-03" db="EMBL/GenBank/DDBJ databases">
        <authorList>
            <person name="Murphy D."/>
        </authorList>
    </citation>
    <scope>NUCLEOTIDE SEQUENCE [LARGE SCALE GENOMIC DNA]</scope>
    <source>
        <strain evidence="9 10">OL-4</strain>
    </source>
</reference>
<accession>A0A0E4C8H4</accession>
<dbReference type="AlphaFoldDB" id="A0A0E4C8H4"/>
<comment type="function">
    <text evidence="5">Bidirectionally degrades single-stranded DNA into large acid-insoluble oligonucleotides, which are then degraded further into small acid-soluble oligonucleotides.</text>
</comment>
<dbReference type="HAMAP" id="MF_00378">
    <property type="entry name" value="Exonuc_7_L"/>
    <property type="match status" value="1"/>
</dbReference>
<dbReference type="EMBL" id="CGIH01000026">
    <property type="protein sequence ID" value="CFX49725.1"/>
    <property type="molecule type" value="Genomic_DNA"/>
</dbReference>
<dbReference type="InterPro" id="IPR025824">
    <property type="entry name" value="OB-fold_nuc-bd_dom"/>
</dbReference>
<dbReference type="InterPro" id="IPR003753">
    <property type="entry name" value="Exonuc_VII_L"/>
</dbReference>
<proteinExistence type="inferred from homology"/>
<feature type="domain" description="Exonuclease VII large subunit C-terminal" evidence="7">
    <location>
        <begin position="124"/>
        <end position="339"/>
    </location>
</feature>
<dbReference type="GO" id="GO:0009318">
    <property type="term" value="C:exodeoxyribonuclease VII complex"/>
    <property type="evidence" value="ECO:0007669"/>
    <property type="project" value="UniProtKB-UniRule"/>
</dbReference>
<feature type="domain" description="OB-fold nucleic acid binding" evidence="8">
    <location>
        <begin position="6"/>
        <end position="100"/>
    </location>
</feature>
<dbReference type="InterPro" id="IPR020579">
    <property type="entry name" value="Exonuc_VII_lsu_C"/>
</dbReference>
<dbReference type="RefSeq" id="WP_046496802.1">
    <property type="nucleotide sequence ID" value="NZ_CGIH01000026.1"/>
</dbReference>
<keyword evidence="3 5" id="KW-0378">Hydrolase</keyword>
<keyword evidence="2 5" id="KW-0540">Nuclease</keyword>
<dbReference type="GO" id="GO:0005737">
    <property type="term" value="C:cytoplasm"/>
    <property type="evidence" value="ECO:0007669"/>
    <property type="project" value="UniProtKB-SubCell"/>
</dbReference>
<dbReference type="Proteomes" id="UP000045545">
    <property type="component" value="Unassembled WGS sequence"/>
</dbReference>
<evidence type="ECO:0000313" key="10">
    <source>
        <dbReference type="Proteomes" id="UP000045545"/>
    </source>
</evidence>
<evidence type="ECO:0000256" key="6">
    <source>
        <dbReference type="RuleBase" id="RU004355"/>
    </source>
</evidence>
<evidence type="ECO:0000256" key="1">
    <source>
        <dbReference type="ARBA" id="ARBA00022490"/>
    </source>
</evidence>
<dbReference type="GO" id="GO:0003676">
    <property type="term" value="F:nucleic acid binding"/>
    <property type="evidence" value="ECO:0007669"/>
    <property type="project" value="InterPro"/>
</dbReference>
<comment type="subcellular location">
    <subcellularLocation>
        <location evidence="5 6">Cytoplasm</location>
    </subcellularLocation>
</comment>
<dbReference type="Pfam" id="PF13742">
    <property type="entry name" value="tRNA_anti_2"/>
    <property type="match status" value="1"/>
</dbReference>
<evidence type="ECO:0000256" key="3">
    <source>
        <dbReference type="ARBA" id="ARBA00022801"/>
    </source>
</evidence>
<name>A0A0E4C8H4_9FIRM</name>
<evidence type="ECO:0000256" key="4">
    <source>
        <dbReference type="ARBA" id="ARBA00022839"/>
    </source>
</evidence>
<comment type="subunit">
    <text evidence="5">Heterooligomer composed of large and small subunits.</text>
</comment>
<evidence type="ECO:0000259" key="8">
    <source>
        <dbReference type="Pfam" id="PF13742"/>
    </source>
</evidence>
<dbReference type="PANTHER" id="PTHR30008">
    <property type="entry name" value="EXODEOXYRIBONUCLEASE 7 LARGE SUBUNIT"/>
    <property type="match status" value="1"/>
</dbReference>
<comment type="similarity">
    <text evidence="5 6">Belongs to the XseA family.</text>
</comment>
<dbReference type="OrthoDB" id="9802795at2"/>
<evidence type="ECO:0000256" key="2">
    <source>
        <dbReference type="ARBA" id="ARBA00022722"/>
    </source>
</evidence>
<dbReference type="CDD" id="cd04489">
    <property type="entry name" value="ExoVII_LU_OBF"/>
    <property type="match status" value="1"/>
</dbReference>
<sequence length="400" mass="44601">MQEYISVGALNEYIGSLLENDDLLQGVWVKGEISGFRLYQQSGHMYFTLKDGEAAVSCVMFRSRTSSLKFKPEDGMEVLLFGSVAVFSKQGKYQLYAEKMLPFGVGNLFLYLEQLKKELAQKGYFAEERKKPLPTVVNRIGVVTSQDGAALRDILKVLHERQPGVEVVIVHSSVQGIEAPRELAAGLRALNQYAQVDLIIIGRGGGSMEDLMAFNSEEVVEAIYESAIPVISAVGHEVDFCLSDLAADVRAATPTQAAQLAVPDRFQLQQDLEKLKRSLLRGINRNLEKRSETLDRLMMRKIWYDPQLLLEKQFVGLEEKKLRLQKAIQEIINSRQYSLQIATAGLDNLSPLKVMARGYAMLTQGDRLISSVDDLAADGELTARLSDGKLNLLIKSKEKL</sequence>
<keyword evidence="10" id="KW-1185">Reference proteome</keyword>
<dbReference type="EC" id="3.1.11.6" evidence="5"/>
<organism evidence="9 10">
    <name type="scientific">Syntrophomonas zehnderi OL-4</name>
    <dbReference type="NCBI Taxonomy" id="690567"/>
    <lineage>
        <taxon>Bacteria</taxon>
        <taxon>Bacillati</taxon>
        <taxon>Bacillota</taxon>
        <taxon>Clostridia</taxon>
        <taxon>Eubacteriales</taxon>
        <taxon>Syntrophomonadaceae</taxon>
        <taxon>Syntrophomonas</taxon>
    </lineage>
</organism>
<keyword evidence="1 5" id="KW-0963">Cytoplasm</keyword>
<dbReference type="GO" id="GO:0006308">
    <property type="term" value="P:DNA catabolic process"/>
    <property type="evidence" value="ECO:0007669"/>
    <property type="project" value="UniProtKB-UniRule"/>
</dbReference>
<protein>
    <recommendedName>
        <fullName evidence="5">Exodeoxyribonuclease 7 large subunit</fullName>
        <ecNumber evidence="5">3.1.11.6</ecNumber>
    </recommendedName>
    <alternativeName>
        <fullName evidence="5">Exodeoxyribonuclease VII large subunit</fullName>
        <shortName evidence="5">Exonuclease VII large subunit</shortName>
    </alternativeName>
</protein>